<comment type="caution">
    <text evidence="2">The sequence shown here is derived from an EMBL/GenBank/DDBJ whole genome shotgun (WGS) entry which is preliminary data.</text>
</comment>
<dbReference type="Proteomes" id="UP001181693">
    <property type="component" value="Unassembled WGS sequence"/>
</dbReference>
<evidence type="ECO:0000313" key="3">
    <source>
        <dbReference type="Proteomes" id="UP001181693"/>
    </source>
</evidence>
<protein>
    <submittedName>
        <fullName evidence="2">Uncharacterized protein</fullName>
    </submittedName>
</protein>
<gene>
    <name evidence="2" type="ORF">GDO54_014909</name>
</gene>
<feature type="region of interest" description="Disordered" evidence="1">
    <location>
        <begin position="25"/>
        <end position="57"/>
    </location>
</feature>
<keyword evidence="3" id="KW-1185">Reference proteome</keyword>
<organism evidence="2 3">
    <name type="scientific">Pyxicephalus adspersus</name>
    <name type="common">African bullfrog</name>
    <dbReference type="NCBI Taxonomy" id="30357"/>
    <lineage>
        <taxon>Eukaryota</taxon>
        <taxon>Metazoa</taxon>
        <taxon>Chordata</taxon>
        <taxon>Craniata</taxon>
        <taxon>Vertebrata</taxon>
        <taxon>Euteleostomi</taxon>
        <taxon>Amphibia</taxon>
        <taxon>Batrachia</taxon>
        <taxon>Anura</taxon>
        <taxon>Neobatrachia</taxon>
        <taxon>Ranoidea</taxon>
        <taxon>Pyxicephalidae</taxon>
        <taxon>Pyxicephalinae</taxon>
        <taxon>Pyxicephalus</taxon>
    </lineage>
</organism>
<proteinExistence type="predicted"/>
<name>A0AAV3A736_PYXAD</name>
<accession>A0AAV3A736</accession>
<dbReference type="EMBL" id="DYDO01000008">
    <property type="protein sequence ID" value="DBA19027.1"/>
    <property type="molecule type" value="Genomic_DNA"/>
</dbReference>
<evidence type="ECO:0000313" key="2">
    <source>
        <dbReference type="EMBL" id="DBA19027.1"/>
    </source>
</evidence>
<evidence type="ECO:0000256" key="1">
    <source>
        <dbReference type="SAM" id="MobiDB-lite"/>
    </source>
</evidence>
<reference evidence="2" key="1">
    <citation type="thesis" date="2020" institute="ProQuest LLC" country="789 East Eisenhower Parkway, Ann Arbor, MI, USA">
        <title>Comparative Genomics and Chromosome Evolution.</title>
        <authorList>
            <person name="Mudd A.B."/>
        </authorList>
    </citation>
    <scope>NUCLEOTIDE SEQUENCE</scope>
    <source>
        <strain evidence="2">1538</strain>
        <tissue evidence="2">Blood</tissue>
    </source>
</reference>
<sequence length="86" mass="9449">MCRAQGTHTWSIQWAHRKPAVDATKVRCRGRSTPPPTSGRCRTSRGQVTFFDGGNPEPNLYGPSPMTTSRSVAHLGGRLSLSLLIW</sequence>
<dbReference type="AlphaFoldDB" id="A0AAV3A736"/>